<dbReference type="AlphaFoldDB" id="A0A9D4PB44"/>
<comment type="caution">
    <text evidence="2">The sequence shown here is derived from an EMBL/GenBank/DDBJ whole genome shotgun (WGS) entry which is preliminary data.</text>
</comment>
<protein>
    <submittedName>
        <fullName evidence="2">Uncharacterized protein</fullName>
    </submittedName>
</protein>
<proteinExistence type="predicted"/>
<feature type="compositionally biased region" description="Basic and acidic residues" evidence="1">
    <location>
        <begin position="289"/>
        <end position="298"/>
    </location>
</feature>
<dbReference type="Proteomes" id="UP000821837">
    <property type="component" value="Unassembled WGS sequence"/>
</dbReference>
<evidence type="ECO:0000313" key="2">
    <source>
        <dbReference type="EMBL" id="KAH7935499.1"/>
    </source>
</evidence>
<feature type="compositionally biased region" description="Basic and acidic residues" evidence="1">
    <location>
        <begin position="96"/>
        <end position="127"/>
    </location>
</feature>
<accession>A0A9D4PB44</accession>
<name>A0A9D4PB44_RHISA</name>
<organism evidence="2 3">
    <name type="scientific">Rhipicephalus sanguineus</name>
    <name type="common">Brown dog tick</name>
    <name type="synonym">Ixodes sanguineus</name>
    <dbReference type="NCBI Taxonomy" id="34632"/>
    <lineage>
        <taxon>Eukaryota</taxon>
        <taxon>Metazoa</taxon>
        <taxon>Ecdysozoa</taxon>
        <taxon>Arthropoda</taxon>
        <taxon>Chelicerata</taxon>
        <taxon>Arachnida</taxon>
        <taxon>Acari</taxon>
        <taxon>Parasitiformes</taxon>
        <taxon>Ixodida</taxon>
        <taxon>Ixodoidea</taxon>
        <taxon>Ixodidae</taxon>
        <taxon>Rhipicephalinae</taxon>
        <taxon>Rhipicephalus</taxon>
        <taxon>Rhipicephalus</taxon>
    </lineage>
</organism>
<feature type="compositionally biased region" description="Basic and acidic residues" evidence="1">
    <location>
        <begin position="57"/>
        <end position="75"/>
    </location>
</feature>
<feature type="region of interest" description="Disordered" evidence="1">
    <location>
        <begin position="1"/>
        <end position="319"/>
    </location>
</feature>
<dbReference type="EMBL" id="JABSTV010001255">
    <property type="protein sequence ID" value="KAH7935499.1"/>
    <property type="molecule type" value="Genomic_DNA"/>
</dbReference>
<reference evidence="2" key="2">
    <citation type="submission" date="2021-09" db="EMBL/GenBank/DDBJ databases">
        <authorList>
            <person name="Jia N."/>
            <person name="Wang J."/>
            <person name="Shi W."/>
            <person name="Du L."/>
            <person name="Sun Y."/>
            <person name="Zhan W."/>
            <person name="Jiang J."/>
            <person name="Wang Q."/>
            <person name="Zhang B."/>
            <person name="Ji P."/>
            <person name="Sakyi L.B."/>
            <person name="Cui X."/>
            <person name="Yuan T."/>
            <person name="Jiang B."/>
            <person name="Yang W."/>
            <person name="Lam T.T.-Y."/>
            <person name="Chang Q."/>
            <person name="Ding S."/>
            <person name="Wang X."/>
            <person name="Zhu J."/>
            <person name="Ruan X."/>
            <person name="Zhao L."/>
            <person name="Wei J."/>
            <person name="Que T."/>
            <person name="Du C."/>
            <person name="Cheng J."/>
            <person name="Dai P."/>
            <person name="Han X."/>
            <person name="Huang E."/>
            <person name="Gao Y."/>
            <person name="Liu J."/>
            <person name="Shao H."/>
            <person name="Ye R."/>
            <person name="Li L."/>
            <person name="Wei W."/>
            <person name="Wang X."/>
            <person name="Wang C."/>
            <person name="Huo Q."/>
            <person name="Li W."/>
            <person name="Guo W."/>
            <person name="Chen H."/>
            <person name="Chen S."/>
            <person name="Zhou L."/>
            <person name="Zhou L."/>
            <person name="Ni X."/>
            <person name="Tian J."/>
            <person name="Zhou Y."/>
            <person name="Sheng Y."/>
            <person name="Liu T."/>
            <person name="Pan Y."/>
            <person name="Xia L."/>
            <person name="Li J."/>
            <person name="Zhao F."/>
            <person name="Cao W."/>
        </authorList>
    </citation>
    <scope>NUCLEOTIDE SEQUENCE</scope>
    <source>
        <strain evidence="2">Rsan-2018</strain>
        <tissue evidence="2">Larvae</tissue>
    </source>
</reference>
<feature type="compositionally biased region" description="Basic and acidic residues" evidence="1">
    <location>
        <begin position="166"/>
        <end position="180"/>
    </location>
</feature>
<evidence type="ECO:0000256" key="1">
    <source>
        <dbReference type="SAM" id="MobiDB-lite"/>
    </source>
</evidence>
<feature type="compositionally biased region" description="Basic and acidic residues" evidence="1">
    <location>
        <begin position="206"/>
        <end position="218"/>
    </location>
</feature>
<evidence type="ECO:0000313" key="3">
    <source>
        <dbReference type="Proteomes" id="UP000821837"/>
    </source>
</evidence>
<sequence length="319" mass="33569">MAPPPDVASGGTMAASKSASVERSGSGDDDDTASAVSWASVDDTVARESAVEGGPGDGKEDRSAACKGSQGERKLGLKGKTGPAGSTAAQSAWWNKKGDDDASHGRDVLQSANDKHPNSSVEQEKSVKAPGGEDAPKQPKLSIPIRATIWRRLAAARPGGSSTWRQHSEAGRKPSREDKVATAAVEAQKTTATSSSDELEPGELVIDERSPKPPDSLRHTQHQPLSMPAGVGRGRNSRRRDSEAAHGGILSQSLTPSGPGAHKADGGRPQRSTKLVRRDVTGRLRGHMARSEHEEATSKQHSSKKPVANDMDTDSDFFK</sequence>
<gene>
    <name evidence="2" type="ORF">HPB52_009260</name>
</gene>
<keyword evidence="3" id="KW-1185">Reference proteome</keyword>
<reference evidence="2" key="1">
    <citation type="journal article" date="2020" name="Cell">
        <title>Large-Scale Comparative Analyses of Tick Genomes Elucidate Their Genetic Diversity and Vector Capacities.</title>
        <authorList>
            <consortium name="Tick Genome and Microbiome Consortium (TIGMIC)"/>
            <person name="Jia N."/>
            <person name="Wang J."/>
            <person name="Shi W."/>
            <person name="Du L."/>
            <person name="Sun Y."/>
            <person name="Zhan W."/>
            <person name="Jiang J.F."/>
            <person name="Wang Q."/>
            <person name="Zhang B."/>
            <person name="Ji P."/>
            <person name="Bell-Sakyi L."/>
            <person name="Cui X.M."/>
            <person name="Yuan T.T."/>
            <person name="Jiang B.G."/>
            <person name="Yang W.F."/>
            <person name="Lam T.T."/>
            <person name="Chang Q.C."/>
            <person name="Ding S.J."/>
            <person name="Wang X.J."/>
            <person name="Zhu J.G."/>
            <person name="Ruan X.D."/>
            <person name="Zhao L."/>
            <person name="Wei J.T."/>
            <person name="Ye R.Z."/>
            <person name="Que T.C."/>
            <person name="Du C.H."/>
            <person name="Zhou Y.H."/>
            <person name="Cheng J.X."/>
            <person name="Dai P.F."/>
            <person name="Guo W.B."/>
            <person name="Han X.H."/>
            <person name="Huang E.J."/>
            <person name="Li L.F."/>
            <person name="Wei W."/>
            <person name="Gao Y.C."/>
            <person name="Liu J.Z."/>
            <person name="Shao H.Z."/>
            <person name="Wang X."/>
            <person name="Wang C.C."/>
            <person name="Yang T.C."/>
            <person name="Huo Q.B."/>
            <person name="Li W."/>
            <person name="Chen H.Y."/>
            <person name="Chen S.E."/>
            <person name="Zhou L.G."/>
            <person name="Ni X.B."/>
            <person name="Tian J.H."/>
            <person name="Sheng Y."/>
            <person name="Liu T."/>
            <person name="Pan Y.S."/>
            <person name="Xia L.Y."/>
            <person name="Li J."/>
            <person name="Zhao F."/>
            <person name="Cao W.C."/>
        </authorList>
    </citation>
    <scope>NUCLEOTIDE SEQUENCE</scope>
    <source>
        <strain evidence="2">Rsan-2018</strain>
    </source>
</reference>